<sequence>MPKSKRNGQGVPKGTAGDARGSRDTLEELLAIHDTPGDTSCPASGDAVSQSPLNYRMANVSEGNEMVTAAFHRPLSVPG</sequence>
<reference evidence="2 3" key="1">
    <citation type="journal article" date="2018" name="Nat. Ecol. Evol.">
        <title>Shark genomes provide insights into elasmobranch evolution and the origin of vertebrates.</title>
        <authorList>
            <person name="Hara Y"/>
            <person name="Yamaguchi K"/>
            <person name="Onimaru K"/>
            <person name="Kadota M"/>
            <person name="Koyanagi M"/>
            <person name="Keeley SD"/>
            <person name="Tatsumi K"/>
            <person name="Tanaka K"/>
            <person name="Motone F"/>
            <person name="Kageyama Y"/>
            <person name="Nozu R"/>
            <person name="Adachi N"/>
            <person name="Nishimura O"/>
            <person name="Nakagawa R"/>
            <person name="Tanegashima C"/>
            <person name="Kiyatake I"/>
            <person name="Matsumoto R"/>
            <person name="Murakumo K"/>
            <person name="Nishida K"/>
            <person name="Terakita A"/>
            <person name="Kuratani S"/>
            <person name="Sato K"/>
            <person name="Hyodo S Kuraku.S."/>
        </authorList>
    </citation>
    <scope>NUCLEOTIDE SEQUENCE [LARGE SCALE GENOMIC DNA]</scope>
</reference>
<accession>A0A401TNC4</accession>
<feature type="region of interest" description="Disordered" evidence="1">
    <location>
        <begin position="1"/>
        <end position="24"/>
    </location>
</feature>
<evidence type="ECO:0000256" key="1">
    <source>
        <dbReference type="SAM" id="MobiDB-lite"/>
    </source>
</evidence>
<protein>
    <submittedName>
        <fullName evidence="2">Uncharacterized protein</fullName>
    </submittedName>
</protein>
<keyword evidence="3" id="KW-1185">Reference proteome</keyword>
<organism evidence="2 3">
    <name type="scientific">Chiloscyllium punctatum</name>
    <name type="common">Brownbanded bambooshark</name>
    <name type="synonym">Hemiscyllium punctatum</name>
    <dbReference type="NCBI Taxonomy" id="137246"/>
    <lineage>
        <taxon>Eukaryota</taxon>
        <taxon>Metazoa</taxon>
        <taxon>Chordata</taxon>
        <taxon>Craniata</taxon>
        <taxon>Vertebrata</taxon>
        <taxon>Chondrichthyes</taxon>
        <taxon>Elasmobranchii</taxon>
        <taxon>Galeomorphii</taxon>
        <taxon>Galeoidea</taxon>
        <taxon>Orectolobiformes</taxon>
        <taxon>Hemiscylliidae</taxon>
        <taxon>Chiloscyllium</taxon>
    </lineage>
</organism>
<evidence type="ECO:0000313" key="2">
    <source>
        <dbReference type="EMBL" id="GCC44088.1"/>
    </source>
</evidence>
<evidence type="ECO:0000313" key="3">
    <source>
        <dbReference type="Proteomes" id="UP000287033"/>
    </source>
</evidence>
<dbReference type="AlphaFoldDB" id="A0A401TNC4"/>
<name>A0A401TNC4_CHIPU</name>
<proteinExistence type="predicted"/>
<dbReference type="EMBL" id="BEZZ01121574">
    <property type="protein sequence ID" value="GCC44088.1"/>
    <property type="molecule type" value="Genomic_DNA"/>
</dbReference>
<gene>
    <name evidence="2" type="ORF">chiPu_0028051</name>
</gene>
<dbReference type="Proteomes" id="UP000287033">
    <property type="component" value="Unassembled WGS sequence"/>
</dbReference>
<comment type="caution">
    <text evidence="2">The sequence shown here is derived from an EMBL/GenBank/DDBJ whole genome shotgun (WGS) entry which is preliminary data.</text>
</comment>